<evidence type="ECO:0000313" key="4">
    <source>
        <dbReference type="Proteomes" id="UP001152795"/>
    </source>
</evidence>
<dbReference type="Proteomes" id="UP001152795">
    <property type="component" value="Unassembled WGS sequence"/>
</dbReference>
<feature type="region of interest" description="Disordered" evidence="1">
    <location>
        <begin position="75"/>
        <end position="285"/>
    </location>
</feature>
<dbReference type="PANTHER" id="PTHR36981:SF3">
    <property type="entry name" value="UBIQUITIN-LIKE PROTEASE FAMILY PROFILE DOMAIN-CONTAINING PROTEIN"/>
    <property type="match status" value="1"/>
</dbReference>
<feature type="compositionally biased region" description="Basic residues" evidence="1">
    <location>
        <begin position="112"/>
        <end position="141"/>
    </location>
</feature>
<proteinExistence type="predicted"/>
<gene>
    <name evidence="3" type="ORF">PACLA_8A013565</name>
</gene>
<dbReference type="Pfam" id="PF20478">
    <property type="entry name" value="P2RX7_C"/>
    <property type="match status" value="1"/>
</dbReference>
<feature type="compositionally biased region" description="Basic residues" evidence="1">
    <location>
        <begin position="204"/>
        <end position="214"/>
    </location>
</feature>
<feature type="domain" description="P2X purinoreceptor 7 intracellular" evidence="2">
    <location>
        <begin position="283"/>
        <end position="365"/>
    </location>
</feature>
<dbReference type="PANTHER" id="PTHR36981">
    <property type="entry name" value="ZGC:195170"/>
    <property type="match status" value="1"/>
</dbReference>
<dbReference type="InterPro" id="IPR046815">
    <property type="entry name" value="P2RX7_C"/>
</dbReference>
<sequence length="366" mass="41230">MNESFQLDYLERFEIEQAAIVPNSDDISNCSCRGMCLRDSGRSACPCKSVGHYCSSVCHANQFSGACMNQRKVLESDSDSDNSEDNKSDNSDVSIRPDTSSADESFTDIRKSSARGRSRGPGRNRRARVRGRLYSRGRGRAKPKENLEKTGEHSGLGIRGRMAQTQRKSGRGRSRGRGRGGLVPEESAEARQAAQENQLQTATRRLHGFSKWRNPKSTTTSRPRQTNKPTTPPDQQPPNQYPVQPLPDQPPPVDQQSPDQPLPDQPPPDQPPPDQPPPNQPPPDHPNEDPAWCYCGACRPMPTQTENKCCCKRRMQCMTTMPLFQHIVLDANVLEKQMRYREDILAMAHHRNNENFRHAAYRQFVL</sequence>
<dbReference type="EMBL" id="CACRXK020025076">
    <property type="protein sequence ID" value="CAB4039214.1"/>
    <property type="molecule type" value="Genomic_DNA"/>
</dbReference>
<comment type="caution">
    <text evidence="3">The sequence shown here is derived from an EMBL/GenBank/DDBJ whole genome shotgun (WGS) entry which is preliminary data.</text>
</comment>
<organism evidence="3 4">
    <name type="scientific">Paramuricea clavata</name>
    <name type="common">Red gorgonian</name>
    <name type="synonym">Violescent sea-whip</name>
    <dbReference type="NCBI Taxonomy" id="317549"/>
    <lineage>
        <taxon>Eukaryota</taxon>
        <taxon>Metazoa</taxon>
        <taxon>Cnidaria</taxon>
        <taxon>Anthozoa</taxon>
        <taxon>Octocorallia</taxon>
        <taxon>Malacalcyonacea</taxon>
        <taxon>Plexauridae</taxon>
        <taxon>Paramuricea</taxon>
    </lineage>
</organism>
<feature type="compositionally biased region" description="Pro residues" evidence="1">
    <location>
        <begin position="230"/>
        <end position="253"/>
    </location>
</feature>
<feature type="compositionally biased region" description="Basic residues" evidence="1">
    <location>
        <begin position="168"/>
        <end position="178"/>
    </location>
</feature>
<evidence type="ECO:0000256" key="1">
    <source>
        <dbReference type="SAM" id="MobiDB-lite"/>
    </source>
</evidence>
<evidence type="ECO:0000259" key="2">
    <source>
        <dbReference type="Pfam" id="PF20478"/>
    </source>
</evidence>
<feature type="compositionally biased region" description="Polar residues" evidence="1">
    <location>
        <begin position="215"/>
        <end position="224"/>
    </location>
</feature>
<keyword evidence="4" id="KW-1185">Reference proteome</keyword>
<reference evidence="3" key="1">
    <citation type="submission" date="2020-04" db="EMBL/GenBank/DDBJ databases">
        <authorList>
            <person name="Alioto T."/>
            <person name="Alioto T."/>
            <person name="Gomez Garrido J."/>
        </authorList>
    </citation>
    <scope>NUCLEOTIDE SEQUENCE</scope>
    <source>
        <strain evidence="3">A484AB</strain>
    </source>
</reference>
<name>A0A6S7K8M7_PARCT</name>
<evidence type="ECO:0000313" key="3">
    <source>
        <dbReference type="EMBL" id="CAB4039214.1"/>
    </source>
</evidence>
<dbReference type="AlphaFoldDB" id="A0A6S7K8M7"/>
<feature type="compositionally biased region" description="Basic and acidic residues" evidence="1">
    <location>
        <begin position="142"/>
        <end position="152"/>
    </location>
</feature>
<feature type="compositionally biased region" description="Low complexity" evidence="1">
    <location>
        <begin position="190"/>
        <end position="200"/>
    </location>
</feature>
<feature type="compositionally biased region" description="Pro residues" evidence="1">
    <location>
        <begin position="260"/>
        <end position="284"/>
    </location>
</feature>
<dbReference type="OrthoDB" id="9898867at2759"/>
<accession>A0A6S7K8M7</accession>
<protein>
    <recommendedName>
        <fullName evidence="2">P2X purinoreceptor 7 intracellular domain-containing protein</fullName>
    </recommendedName>
</protein>